<dbReference type="GO" id="GO:0043565">
    <property type="term" value="F:sequence-specific DNA binding"/>
    <property type="evidence" value="ECO:0007669"/>
    <property type="project" value="InterPro"/>
</dbReference>
<dbReference type="InterPro" id="IPR009057">
    <property type="entry name" value="Homeodomain-like_sf"/>
</dbReference>
<keyword evidence="4" id="KW-0472">Membrane</keyword>
<evidence type="ECO:0000313" key="7">
    <source>
        <dbReference type="Proteomes" id="UP000316968"/>
    </source>
</evidence>
<keyword evidence="4" id="KW-1133">Transmembrane helix</keyword>
<dbReference type="GO" id="GO:0003700">
    <property type="term" value="F:DNA-binding transcription factor activity"/>
    <property type="evidence" value="ECO:0007669"/>
    <property type="project" value="InterPro"/>
</dbReference>
<evidence type="ECO:0000259" key="5">
    <source>
        <dbReference type="PROSITE" id="PS01124"/>
    </source>
</evidence>
<dbReference type="PANTHER" id="PTHR43280:SF2">
    <property type="entry name" value="HTH-TYPE TRANSCRIPTIONAL REGULATOR EXSA"/>
    <property type="match status" value="1"/>
</dbReference>
<keyword evidence="7" id="KW-1185">Reference proteome</keyword>
<dbReference type="Proteomes" id="UP000316968">
    <property type="component" value="Chromosome"/>
</dbReference>
<dbReference type="KEGG" id="saca:FFV09_10955"/>
<dbReference type="PROSITE" id="PS00041">
    <property type="entry name" value="HTH_ARAC_FAMILY_1"/>
    <property type="match status" value="1"/>
</dbReference>
<keyword evidence="1" id="KW-0805">Transcription regulation</keyword>
<keyword evidence="3" id="KW-0804">Transcription</keyword>
<dbReference type="PANTHER" id="PTHR43280">
    <property type="entry name" value="ARAC-FAMILY TRANSCRIPTIONAL REGULATOR"/>
    <property type="match status" value="1"/>
</dbReference>
<gene>
    <name evidence="6" type="ORF">FFV09_10955</name>
</gene>
<evidence type="ECO:0000313" key="6">
    <source>
        <dbReference type="EMBL" id="QDH21320.1"/>
    </source>
</evidence>
<reference evidence="6 7" key="1">
    <citation type="submission" date="2019-06" db="EMBL/GenBank/DDBJ databases">
        <title>Saccharibacillus brassicae sp. nov., an endophytic bacterium isolated from Chinese cabbage seeds (Brassica pekinensis).</title>
        <authorList>
            <person name="Jiang L."/>
            <person name="Lee J."/>
            <person name="Kim S.W."/>
        </authorList>
    </citation>
    <scope>NUCLEOTIDE SEQUENCE [LARGE SCALE GENOMIC DNA]</scope>
    <source>
        <strain evidence="7">KCTC 43072 / ATSA2</strain>
    </source>
</reference>
<keyword evidence="4" id="KW-0812">Transmembrane</keyword>
<accession>A0A4Y6UXK0</accession>
<dbReference type="OrthoDB" id="2647120at2"/>
<dbReference type="SMART" id="SM00342">
    <property type="entry name" value="HTH_ARAC"/>
    <property type="match status" value="1"/>
</dbReference>
<dbReference type="Gene3D" id="1.10.10.60">
    <property type="entry name" value="Homeodomain-like"/>
    <property type="match status" value="2"/>
</dbReference>
<name>A0A4Y6UXK0_SACBS</name>
<evidence type="ECO:0000256" key="3">
    <source>
        <dbReference type="ARBA" id="ARBA00023163"/>
    </source>
</evidence>
<keyword evidence="2" id="KW-0238">DNA-binding</keyword>
<dbReference type="InterPro" id="IPR018062">
    <property type="entry name" value="HTH_AraC-typ_CS"/>
</dbReference>
<dbReference type="InterPro" id="IPR018060">
    <property type="entry name" value="HTH_AraC"/>
</dbReference>
<evidence type="ECO:0000256" key="1">
    <source>
        <dbReference type="ARBA" id="ARBA00023015"/>
    </source>
</evidence>
<dbReference type="Pfam" id="PF12833">
    <property type="entry name" value="HTH_18"/>
    <property type="match status" value="1"/>
</dbReference>
<sequence length="772" mass="87406">MKRSIQAFYGSRFVFQERWNVMKSKLLFRYALSYILAFLIPLTALTVFVYDSAVKNLRSEIEQSKINQLNQVKLTIDDRMNELHALASRISYDEHLTPYMLDHTLYAQEAIRTLANYKASNSIVEDLLLYMHGDSLIYSYRGLANLDVVFNREYRFENWTAEEVRRNLNEIDQPLIRAAEMVNMYSRQEPMLTYIVPIKTNDPYPYGAVVYLMKESKLTGVMDSILNDVNGSNYIFNEKGEVLTTNSRGTETPGAEWGTLADLEPGIHSMTLAGEKQSVVSVTSEENGWTYVMAMPSHQFFGRVAHVQTLIAIVFALVVVTGSLAAMMLARRQYHPVKDLMEFVGIQSGAAAKASNEWDSIRQTIREYNARIDMQQPFVRNQCLLLLLKHGRPDDREMMRTIDGIGLGFGDGQGQYLTAILSWSEPAEGRRISEERYAVRDALSHFVVEGTGARVFGVEFSAVDQLALVIALEEQEGGDGLQERIARTIEAVRLLAVDGLQSVPHIGVGSAYADLDSLNQSFVEAATALEHRKMNGRGQVTYFEQLAGPEQAEEGSFWISRKLILKLDQSLKQGSTLVAVRILSDIMDTLKKEPLSAPLLRCICFDVLNSLLRTASELGMREVFADISVLASFETLEELESRLLSLASEICAQVERNTEETRDTLIDDIVKDVDDRFSDYTLSLEHLALKYSVSTSYLSRSFKEKTGLNFSQYIWRSRVEEVIRQLETTSAPLKEIIEQVGYLDAPNFIRRFKKEMGFTPGQYRKQKASKRA</sequence>
<dbReference type="PROSITE" id="PS01124">
    <property type="entry name" value="HTH_ARAC_FAMILY_2"/>
    <property type="match status" value="1"/>
</dbReference>
<proteinExistence type="predicted"/>
<dbReference type="SUPFAM" id="SSF46689">
    <property type="entry name" value="Homeodomain-like"/>
    <property type="match status" value="1"/>
</dbReference>
<dbReference type="EMBL" id="CP041217">
    <property type="protein sequence ID" value="QDH21320.1"/>
    <property type="molecule type" value="Genomic_DNA"/>
</dbReference>
<feature type="transmembrane region" description="Helical" evidence="4">
    <location>
        <begin position="27"/>
        <end position="50"/>
    </location>
</feature>
<feature type="transmembrane region" description="Helical" evidence="4">
    <location>
        <begin position="310"/>
        <end position="330"/>
    </location>
</feature>
<protein>
    <submittedName>
        <fullName evidence="6">AraC family transcriptional regulator</fullName>
    </submittedName>
</protein>
<evidence type="ECO:0000256" key="4">
    <source>
        <dbReference type="SAM" id="Phobius"/>
    </source>
</evidence>
<dbReference type="AlphaFoldDB" id="A0A4Y6UXK0"/>
<organism evidence="6 7">
    <name type="scientific">Saccharibacillus brassicae</name>
    <dbReference type="NCBI Taxonomy" id="2583377"/>
    <lineage>
        <taxon>Bacteria</taxon>
        <taxon>Bacillati</taxon>
        <taxon>Bacillota</taxon>
        <taxon>Bacilli</taxon>
        <taxon>Bacillales</taxon>
        <taxon>Paenibacillaceae</taxon>
        <taxon>Saccharibacillus</taxon>
    </lineage>
</organism>
<feature type="domain" description="HTH araC/xylS-type" evidence="5">
    <location>
        <begin position="667"/>
        <end position="766"/>
    </location>
</feature>
<evidence type="ECO:0000256" key="2">
    <source>
        <dbReference type="ARBA" id="ARBA00023125"/>
    </source>
</evidence>